<name>A0A024WLG4_PLAFA</name>
<organism evidence="1 2">
    <name type="scientific">Plasmodium falciparum MaliPS096_E11</name>
    <dbReference type="NCBI Taxonomy" id="1036727"/>
    <lineage>
        <taxon>Eukaryota</taxon>
        <taxon>Sar</taxon>
        <taxon>Alveolata</taxon>
        <taxon>Apicomplexa</taxon>
        <taxon>Aconoidasida</taxon>
        <taxon>Haemosporida</taxon>
        <taxon>Plasmodiidae</taxon>
        <taxon>Plasmodium</taxon>
        <taxon>Plasmodium (Laverania)</taxon>
    </lineage>
</organism>
<gene>
    <name evidence="1" type="ORF">PFMALIP_03956</name>
</gene>
<proteinExistence type="predicted"/>
<accession>A0A024WLG4</accession>
<evidence type="ECO:0000313" key="2">
    <source>
        <dbReference type="Proteomes" id="UP000030699"/>
    </source>
</evidence>
<reference evidence="1 2" key="2">
    <citation type="submission" date="2013-02" db="EMBL/GenBank/DDBJ databases">
        <title>The Genome Sequence of Plasmodium falciparum MaliPS096_E11.</title>
        <authorList>
            <consortium name="The Broad Institute Genome Sequencing Platform"/>
            <consortium name="The Broad Institute Genome Sequencing Center for Infectious Disease"/>
            <person name="Neafsey D."/>
            <person name="Cheeseman I."/>
            <person name="Volkman S."/>
            <person name="Adams J."/>
            <person name="Walker B."/>
            <person name="Young S.K."/>
            <person name="Zeng Q."/>
            <person name="Gargeya S."/>
            <person name="Fitzgerald M."/>
            <person name="Haas B."/>
            <person name="Abouelleil A."/>
            <person name="Alvarado L."/>
            <person name="Arachchi H.M."/>
            <person name="Berlin A.M."/>
            <person name="Chapman S.B."/>
            <person name="Dewar J."/>
            <person name="Goldberg J."/>
            <person name="Griggs A."/>
            <person name="Gujja S."/>
            <person name="Hansen M."/>
            <person name="Howarth C."/>
            <person name="Imamovic A."/>
            <person name="Larimer J."/>
            <person name="McCowan C."/>
            <person name="Murphy C."/>
            <person name="Neiman D."/>
            <person name="Pearson M."/>
            <person name="Priest M."/>
            <person name="Roberts A."/>
            <person name="Saif S."/>
            <person name="Shea T."/>
            <person name="Sisk P."/>
            <person name="Sykes S."/>
            <person name="Wortman J."/>
            <person name="Nusbaum C."/>
            <person name="Birren B."/>
        </authorList>
    </citation>
    <scope>NUCLEOTIDE SEQUENCE [LARGE SCALE GENOMIC DNA]</scope>
    <source>
        <strain evidence="1 2">MaliPS096_E11</strain>
    </source>
</reference>
<sequence>MNENLYYHDAWLSLPCSLPLLQYIHVHYTAATITIGYHYHVVTLYSDMNYVVISCNGSHYVCCDVILFLSRIICSGKKKAKIEGAIFL</sequence>
<dbReference type="Proteomes" id="UP000030699">
    <property type="component" value="Unassembled WGS sequence"/>
</dbReference>
<protein>
    <submittedName>
        <fullName evidence="1">Uncharacterized protein</fullName>
    </submittedName>
</protein>
<dbReference type="EMBL" id="KI925590">
    <property type="protein sequence ID" value="ETW47997.1"/>
    <property type="molecule type" value="Genomic_DNA"/>
</dbReference>
<reference evidence="1 2" key="1">
    <citation type="submission" date="2013-02" db="EMBL/GenBank/DDBJ databases">
        <title>The Genome Annotation of Plasmodium falciparum MaliPS096_E11.</title>
        <authorList>
            <consortium name="The Broad Institute Genome Sequencing Platform"/>
            <consortium name="The Broad Institute Genome Sequencing Center for Infectious Disease"/>
            <person name="Neafsey D."/>
            <person name="Hoffman S."/>
            <person name="Volkman S."/>
            <person name="Rosenthal P."/>
            <person name="Walker B."/>
            <person name="Young S.K."/>
            <person name="Zeng Q."/>
            <person name="Gargeya S."/>
            <person name="Fitzgerald M."/>
            <person name="Haas B."/>
            <person name="Abouelleil A."/>
            <person name="Allen A.W."/>
            <person name="Alvarado L."/>
            <person name="Arachchi H.M."/>
            <person name="Berlin A.M."/>
            <person name="Chapman S.B."/>
            <person name="Gainer-Dewar J."/>
            <person name="Goldberg J."/>
            <person name="Griggs A."/>
            <person name="Gujja S."/>
            <person name="Hansen M."/>
            <person name="Howarth C."/>
            <person name="Imamovic A."/>
            <person name="Ireland A."/>
            <person name="Larimer J."/>
            <person name="McCowan C."/>
            <person name="Murphy C."/>
            <person name="Pearson M."/>
            <person name="Poon T.W."/>
            <person name="Priest M."/>
            <person name="Roberts A."/>
            <person name="Saif S."/>
            <person name="Shea T."/>
            <person name="Sisk P."/>
            <person name="Sykes S."/>
            <person name="Wortman J."/>
            <person name="Nusbaum C."/>
            <person name="Birren B."/>
        </authorList>
    </citation>
    <scope>NUCLEOTIDE SEQUENCE [LARGE SCALE GENOMIC DNA]</scope>
    <source>
        <strain evidence="1 2">MaliPS096_E11</strain>
    </source>
</reference>
<dbReference type="AlphaFoldDB" id="A0A024WLG4"/>
<evidence type="ECO:0000313" key="1">
    <source>
        <dbReference type="EMBL" id="ETW47997.1"/>
    </source>
</evidence>